<evidence type="ECO:0008006" key="4">
    <source>
        <dbReference type="Google" id="ProtNLM"/>
    </source>
</evidence>
<dbReference type="Proteomes" id="UP001152533">
    <property type="component" value="Unassembled WGS sequence"/>
</dbReference>
<protein>
    <recommendedName>
        <fullName evidence="4">F-box domain-containing protein</fullName>
    </recommendedName>
</protein>
<feature type="compositionally biased region" description="Polar residues" evidence="1">
    <location>
        <begin position="20"/>
        <end position="30"/>
    </location>
</feature>
<name>A0A9W4RTM6_9PEZI</name>
<evidence type="ECO:0000256" key="1">
    <source>
        <dbReference type="SAM" id="MobiDB-lite"/>
    </source>
</evidence>
<comment type="caution">
    <text evidence="2">The sequence shown here is derived from an EMBL/GenBank/DDBJ whole genome shotgun (WGS) entry which is preliminary data.</text>
</comment>
<sequence>MPRKVKLIKKRSAPYRAPRTRSSTANSKSASVLDAASGQASGPIVTAASAVITLPGASVTNDISPGPVAPAAFPIFRLPRELRDLIYKYTNILPLHKLLEARLLVDEKFFYSGVARVKSSGVPFPSAWKRPSLLRVCRQMRHEVLDLFFIQNMVYFNDGYASEYPKNFDEGAWFRLAKVGKRASGPEIQPPRQMQSLWKDALSYLRHMHISIRQNAVTKPEWFSSAIKHSPRLSTVSFGIINRRRWDAEPLLDAYCAAFNKIESLHDLKLAYGFQKEDVEAISKKVSCSVQLLCICSLEDKRARLGKAPVTVLRDHGGSHPRSVILGCYFTT</sequence>
<evidence type="ECO:0000313" key="3">
    <source>
        <dbReference type="Proteomes" id="UP001152533"/>
    </source>
</evidence>
<gene>
    <name evidence="2" type="ORF">CGXH109_LOCUS61763</name>
</gene>
<dbReference type="InterPro" id="IPR038883">
    <property type="entry name" value="AN11006-like"/>
</dbReference>
<proteinExistence type="predicted"/>
<keyword evidence="3" id="KW-1185">Reference proteome</keyword>
<feature type="region of interest" description="Disordered" evidence="1">
    <location>
        <begin position="10"/>
        <end position="30"/>
    </location>
</feature>
<dbReference type="PANTHER" id="PTHR42085">
    <property type="entry name" value="F-BOX DOMAIN-CONTAINING PROTEIN"/>
    <property type="match status" value="1"/>
</dbReference>
<reference evidence="2" key="1">
    <citation type="submission" date="2022-08" db="EMBL/GenBank/DDBJ databases">
        <authorList>
            <person name="Giroux E."/>
            <person name="Giroux E."/>
        </authorList>
    </citation>
    <scope>NUCLEOTIDE SEQUENCE</scope>
    <source>
        <strain evidence="2">H1091258</strain>
    </source>
</reference>
<evidence type="ECO:0000313" key="2">
    <source>
        <dbReference type="EMBL" id="CAI0647081.1"/>
    </source>
</evidence>
<dbReference type="EMBL" id="CAMGZC010000394">
    <property type="protein sequence ID" value="CAI0647081.1"/>
    <property type="molecule type" value="Genomic_DNA"/>
</dbReference>
<organism evidence="2 3">
    <name type="scientific">Colletotrichum noveboracense</name>
    <dbReference type="NCBI Taxonomy" id="2664923"/>
    <lineage>
        <taxon>Eukaryota</taxon>
        <taxon>Fungi</taxon>
        <taxon>Dikarya</taxon>
        <taxon>Ascomycota</taxon>
        <taxon>Pezizomycotina</taxon>
        <taxon>Sordariomycetes</taxon>
        <taxon>Hypocreomycetidae</taxon>
        <taxon>Glomerellales</taxon>
        <taxon>Glomerellaceae</taxon>
        <taxon>Colletotrichum</taxon>
        <taxon>Colletotrichum gloeosporioides species complex</taxon>
    </lineage>
</organism>
<dbReference type="PANTHER" id="PTHR42085:SF2">
    <property type="entry name" value="F-BOX DOMAIN-CONTAINING PROTEIN"/>
    <property type="match status" value="1"/>
</dbReference>
<accession>A0A9W4RTM6</accession>
<dbReference type="AlphaFoldDB" id="A0A9W4RTM6"/>